<protein>
    <recommendedName>
        <fullName evidence="4">Secreted protein</fullName>
    </recommendedName>
</protein>
<dbReference type="EMBL" id="NHZO01000070">
    <property type="protein sequence ID" value="PHQ52892.1"/>
    <property type="molecule type" value="Genomic_DNA"/>
</dbReference>
<dbReference type="RefSeq" id="WP_099197910.1">
    <property type="nucleotide sequence ID" value="NZ_JBIRXA010000007.1"/>
</dbReference>
<evidence type="ECO:0008006" key="4">
    <source>
        <dbReference type="Google" id="ProtNLM"/>
    </source>
</evidence>
<evidence type="ECO:0000313" key="3">
    <source>
        <dbReference type="Proteomes" id="UP000222531"/>
    </source>
</evidence>
<name>A0A2G1XNS5_STRCJ</name>
<gene>
    <name evidence="2" type="ORF">BLA24_04830</name>
</gene>
<feature type="region of interest" description="Disordered" evidence="1">
    <location>
        <begin position="182"/>
        <end position="220"/>
    </location>
</feature>
<comment type="caution">
    <text evidence="2">The sequence shown here is derived from an EMBL/GenBank/DDBJ whole genome shotgun (WGS) entry which is preliminary data.</text>
</comment>
<accession>A0A2G1XNS5</accession>
<reference evidence="2 3" key="1">
    <citation type="journal article" date="2017" name="Biochemistry">
        <title>Identification of the Biosynthetic Pathway for the Antibiotic Bicyclomycin.</title>
        <authorList>
            <person name="Patteson J."/>
            <person name="Cai W."/>
            <person name="Johnson R.A."/>
            <person name="Santa Maria K."/>
            <person name="Li B."/>
        </authorList>
    </citation>
    <scope>NUCLEOTIDE SEQUENCE [LARGE SCALE GENOMIC DNA]</scope>
    <source>
        <strain evidence="2 3">ATCC 21532</strain>
    </source>
</reference>
<dbReference type="AlphaFoldDB" id="A0A2G1XNS5"/>
<sequence>MSTAALITILVATAVVLVGVAVAVRLVGRGAAPGGRGLRRRFGPEYDTAVARHDGDDKAAEKELHERWRRHKDVRICPLPAAVREQYAARWTGVQEEFVDAPARAVADADLLLGTIAHERGFPTGSWDELIDALSVHHPRTVHGIREVHAASARVRVERVPTEELREALVGARDLFEDLVRAHPEDQPPQRHARRTGPRPEKPVTRTAGPRHAHDGVPDR</sequence>
<organism evidence="2 3">
    <name type="scientific">Streptomyces cinnamoneus</name>
    <name type="common">Streptoverticillium cinnamoneum</name>
    <dbReference type="NCBI Taxonomy" id="53446"/>
    <lineage>
        <taxon>Bacteria</taxon>
        <taxon>Bacillati</taxon>
        <taxon>Actinomycetota</taxon>
        <taxon>Actinomycetes</taxon>
        <taxon>Kitasatosporales</taxon>
        <taxon>Streptomycetaceae</taxon>
        <taxon>Streptomyces</taxon>
        <taxon>Streptomyces cinnamoneus group</taxon>
    </lineage>
</organism>
<dbReference type="OrthoDB" id="7502542at2"/>
<evidence type="ECO:0000256" key="1">
    <source>
        <dbReference type="SAM" id="MobiDB-lite"/>
    </source>
</evidence>
<evidence type="ECO:0000313" key="2">
    <source>
        <dbReference type="EMBL" id="PHQ52892.1"/>
    </source>
</evidence>
<proteinExistence type="predicted"/>
<keyword evidence="3" id="KW-1185">Reference proteome</keyword>
<dbReference type="Proteomes" id="UP000222531">
    <property type="component" value="Unassembled WGS sequence"/>
</dbReference>